<dbReference type="PROSITE" id="PS00177">
    <property type="entry name" value="TOPOISOMERASE_II"/>
    <property type="match status" value="1"/>
</dbReference>
<dbReference type="STRING" id="31234.E3NTF6"/>
<keyword evidence="7 9" id="KW-0238">DNA-binding</keyword>
<dbReference type="GO" id="GO:0003677">
    <property type="term" value="F:DNA binding"/>
    <property type="evidence" value="ECO:0007669"/>
    <property type="project" value="UniProtKB-UniRule"/>
</dbReference>
<evidence type="ECO:0000256" key="4">
    <source>
        <dbReference type="ARBA" id="ARBA00022723"/>
    </source>
</evidence>
<dbReference type="InterPro" id="IPR018522">
    <property type="entry name" value="TopoIIA_CS"/>
</dbReference>
<dbReference type="GO" id="GO:0006265">
    <property type="term" value="P:DNA topological change"/>
    <property type="evidence" value="ECO:0007669"/>
    <property type="project" value="UniProtKB-UniRule"/>
</dbReference>
<feature type="compositionally biased region" description="Basic and acidic residues" evidence="11">
    <location>
        <begin position="863"/>
        <end position="875"/>
    </location>
</feature>
<dbReference type="Proteomes" id="UP000008281">
    <property type="component" value="Unassembled WGS sequence"/>
</dbReference>
<evidence type="ECO:0000313" key="14">
    <source>
        <dbReference type="EMBL" id="EFO91987.1"/>
    </source>
</evidence>
<feature type="active site" description="O-(5'-phospho-DNA)-tyrosine intermediate" evidence="9">
    <location>
        <position position="492"/>
    </location>
</feature>
<dbReference type="InterPro" id="IPR002288">
    <property type="entry name" value="DNA_gyrase_B_C"/>
</dbReference>
<comment type="subunit">
    <text evidence="10">Homodimer.</text>
</comment>
<evidence type="ECO:0000256" key="3">
    <source>
        <dbReference type="ARBA" id="ARBA00010708"/>
    </source>
</evidence>
<dbReference type="Gene3D" id="2.120.10.90">
    <property type="entry name" value="DNA gyrase/topoisomerase IV, subunit A, C-terminal"/>
    <property type="match status" value="1"/>
</dbReference>
<keyword evidence="10" id="KW-0067">ATP-binding</keyword>
<organism evidence="15">
    <name type="scientific">Caenorhabditis remanei</name>
    <name type="common">Caenorhabditis vulgaris</name>
    <dbReference type="NCBI Taxonomy" id="31234"/>
    <lineage>
        <taxon>Eukaryota</taxon>
        <taxon>Metazoa</taxon>
        <taxon>Ecdysozoa</taxon>
        <taxon>Nematoda</taxon>
        <taxon>Chromadorea</taxon>
        <taxon>Rhabditida</taxon>
        <taxon>Rhabditina</taxon>
        <taxon>Rhabditomorpha</taxon>
        <taxon>Rhabditoidea</taxon>
        <taxon>Rhabditidae</taxon>
        <taxon>Peloderinae</taxon>
        <taxon>Caenorhabditis</taxon>
    </lineage>
</organism>
<dbReference type="InterPro" id="IPR013760">
    <property type="entry name" value="Topo_IIA-like_dom_sf"/>
</dbReference>
<keyword evidence="6 9" id="KW-0799">Topoisomerase</keyword>
<dbReference type="InParanoid" id="E3NTF6"/>
<evidence type="ECO:0000256" key="7">
    <source>
        <dbReference type="ARBA" id="ARBA00023125"/>
    </source>
</evidence>
<dbReference type="PANTHER" id="PTHR43493:SF5">
    <property type="entry name" value="DNA GYRASE SUBUNIT A, CHLOROPLASTIC_MITOCHONDRIAL"/>
    <property type="match status" value="1"/>
</dbReference>
<keyword evidence="15" id="KW-1185">Reference proteome</keyword>
<dbReference type="InterPro" id="IPR002205">
    <property type="entry name" value="Topo_IIA_dom_A"/>
</dbReference>
<sequence>MQWTTAYTESVHTYANTINTHEGGTHEEGFRGALTTLVNRYAREKNILREKDDNLSGDDVREGLTAVISVKLGEPQFEGQTKTKLGNTEAKAFVQKVVGDQLGDWFERNPGPAKDIIRKAIQAATARLAARKARETARRKGLLESGGMPGKLSDCTSKDPTISEIFIVEGDSAGGSAKTGRNPHTQAILPLRGKILNVEKARLDRALNNTEVQAMITAFGAGIGEEFDPEKARYHKIVLMADADVDGQHITTLLLTLLFRYMRPLIDLGYVYLAQPPLYRIKWANAEHEYVFSDAERDERLTAGSQAGRRLVKESGVQRYKGLGEMNHEELWDTTMNPETRTLLQVTMEDAATADEIFATLMGEDVEARRSFIQQNAIDQVDLQLEMQRSYLDYAMSVIVGRALPDVRDGLKPVHRRVIYTMYDGGYRPDKAFSKCTRVIGDVMGQFHPHGDTAVYDSLVRLVQPWSLRYPLALGQGNFGSPGNDGAAAHRYTETKMSPLAMEMVRDIDEDTVDFQDNYDGRTQEPTVLTARFPNLLVNGSVGIAVGMIKRTRIDNYRTQHRGGKGVKDAALRADDIVEHFFVTTTHHWLLFFTNTGRVYRAKTYEVPEGGRDAKGQHLANLLALAPDESVTQILDLREFEADRFLVLATRDGLVKKTALTEYDTNRTGGIIAIKLRDEDELVSALIAESDDDVLLISKHGMSVRFTASDQALRPMGRSTSGVRGMNFRDGDQLLQASRITEGGYVFVVTEGGYAKRTAVDEYRVQNRGGFGIKVAKLDEARGDLVGGFIVDEGDEVLAVLASGKVVRSNVAEVPAKGRNTMGVVFARFPERDRIIGIARNTERGLDDAEAESAAGEPAETDAAEHAEDKESLNE</sequence>
<dbReference type="SUPFAM" id="SSF101904">
    <property type="entry name" value="GyrA/ParC C-terminal domain-like"/>
    <property type="match status" value="1"/>
</dbReference>
<keyword evidence="4" id="KW-0479">Metal-binding</keyword>
<dbReference type="Pfam" id="PF03989">
    <property type="entry name" value="DNA_gyraseA_C"/>
    <property type="match status" value="5"/>
</dbReference>
<protein>
    <recommendedName>
        <fullName evidence="10">DNA topoisomerase 2</fullName>
        <ecNumber evidence="10">5.6.2.2</ecNumber>
    </recommendedName>
</protein>
<dbReference type="CDD" id="cd00822">
    <property type="entry name" value="TopoII_Trans_DNA_gyrase"/>
    <property type="match status" value="1"/>
</dbReference>
<reference evidence="14" key="1">
    <citation type="submission" date="2007-07" db="EMBL/GenBank/DDBJ databases">
        <title>PCAP assembly of the Caenorhabditis remanei genome.</title>
        <authorList>
            <consortium name="The Caenorhabditis remanei Sequencing Consortium"/>
            <person name="Wilson R.K."/>
        </authorList>
    </citation>
    <scope>NUCLEOTIDE SEQUENCE [LARGE SCALE GENOMIC DNA]</scope>
    <source>
        <strain evidence="14">PB4641</strain>
    </source>
</reference>
<dbReference type="InterPro" id="IPR000565">
    <property type="entry name" value="Topo_IIA_B"/>
</dbReference>
<accession>E3NTF6</accession>
<comment type="catalytic activity">
    <reaction evidence="1 9 10">
        <text>ATP-dependent breakage, passage and rejoining of double-stranded DNA.</text>
        <dbReference type="EC" id="5.6.2.2"/>
    </reaction>
</comment>
<dbReference type="Pfam" id="PF00521">
    <property type="entry name" value="DNA_topoisoIV"/>
    <property type="match status" value="1"/>
</dbReference>
<evidence type="ECO:0000259" key="13">
    <source>
        <dbReference type="PROSITE" id="PS52040"/>
    </source>
</evidence>
<gene>
    <name evidence="14" type="ORF">CRE_15839</name>
</gene>
<dbReference type="AlphaFoldDB" id="E3NTF6"/>
<evidence type="ECO:0000256" key="8">
    <source>
        <dbReference type="ARBA" id="ARBA00023235"/>
    </source>
</evidence>
<dbReference type="InterPro" id="IPR006171">
    <property type="entry name" value="TOPRIM_dom"/>
</dbReference>
<keyword evidence="10" id="KW-0547">Nucleotide-binding</keyword>
<dbReference type="InterPro" id="IPR020568">
    <property type="entry name" value="Ribosomal_Su5_D2-typ_SF"/>
</dbReference>
<dbReference type="Pfam" id="PF01751">
    <property type="entry name" value="Toprim"/>
    <property type="match status" value="1"/>
</dbReference>
<dbReference type="Pfam" id="PF00986">
    <property type="entry name" value="DNA_gyraseB_C"/>
    <property type="match status" value="1"/>
</dbReference>
<feature type="domain" description="Topo IIA-type catalytic" evidence="13">
    <location>
        <begin position="404"/>
        <end position="548"/>
    </location>
</feature>
<dbReference type="HOGENOM" id="CLU_328524_0_0_1"/>
<dbReference type="InterPro" id="IPR001241">
    <property type="entry name" value="Topo_IIA"/>
</dbReference>
<dbReference type="PROSITE" id="PS50880">
    <property type="entry name" value="TOPRIM"/>
    <property type="match status" value="1"/>
</dbReference>
<dbReference type="EMBL" id="DS270184">
    <property type="protein sequence ID" value="EFO91987.1"/>
    <property type="molecule type" value="Genomic_DNA"/>
</dbReference>
<evidence type="ECO:0000256" key="5">
    <source>
        <dbReference type="ARBA" id="ARBA00022842"/>
    </source>
</evidence>
<evidence type="ECO:0000313" key="15">
    <source>
        <dbReference type="Proteomes" id="UP000008281"/>
    </source>
</evidence>
<dbReference type="Gene3D" id="3.30.230.10">
    <property type="match status" value="1"/>
</dbReference>
<dbReference type="GO" id="GO:0005524">
    <property type="term" value="F:ATP binding"/>
    <property type="evidence" value="ECO:0007669"/>
    <property type="project" value="UniProtKB-UniRule"/>
</dbReference>
<keyword evidence="5" id="KW-0460">Magnesium</keyword>
<evidence type="ECO:0000259" key="12">
    <source>
        <dbReference type="PROSITE" id="PS50880"/>
    </source>
</evidence>
<dbReference type="InterPro" id="IPR035516">
    <property type="entry name" value="Gyrase/topoIV_suA_C"/>
</dbReference>
<proteinExistence type="inferred from homology"/>
<dbReference type="InterPro" id="IPR013758">
    <property type="entry name" value="Topo_IIA_A/C_ab"/>
</dbReference>
<dbReference type="SMART" id="SM00433">
    <property type="entry name" value="TOP2c"/>
    <property type="match status" value="1"/>
</dbReference>
<dbReference type="PRINTS" id="PR00418">
    <property type="entry name" value="TPI2FAMILY"/>
</dbReference>
<dbReference type="InterPro" id="IPR006691">
    <property type="entry name" value="GyrA/parC_rep"/>
</dbReference>
<dbReference type="Gene3D" id="3.90.199.10">
    <property type="entry name" value="Topoisomerase II, domain 5"/>
    <property type="match status" value="1"/>
</dbReference>
<feature type="domain" description="Toprim" evidence="12">
    <location>
        <begin position="163"/>
        <end position="277"/>
    </location>
</feature>
<evidence type="ECO:0000256" key="10">
    <source>
        <dbReference type="RuleBase" id="RU362094"/>
    </source>
</evidence>
<dbReference type="InterPro" id="IPR014721">
    <property type="entry name" value="Ribsml_uS5_D2-typ_fold_subgr"/>
</dbReference>
<keyword evidence="8 9" id="KW-0413">Isomerase</keyword>
<evidence type="ECO:0000256" key="11">
    <source>
        <dbReference type="SAM" id="MobiDB-lite"/>
    </source>
</evidence>
<dbReference type="InterPro" id="IPR050220">
    <property type="entry name" value="Type_II_DNA_Topoisomerases"/>
</dbReference>
<evidence type="ECO:0000256" key="1">
    <source>
        <dbReference type="ARBA" id="ARBA00000185"/>
    </source>
</evidence>
<dbReference type="FunFam" id="3.30.230.10:FF:000005">
    <property type="entry name" value="DNA gyrase subunit B"/>
    <property type="match status" value="1"/>
</dbReference>
<dbReference type="OrthoDB" id="734at2759"/>
<evidence type="ECO:0000256" key="6">
    <source>
        <dbReference type="ARBA" id="ARBA00023029"/>
    </source>
</evidence>
<dbReference type="PRINTS" id="PR01159">
    <property type="entry name" value="DNAGYRASEB"/>
</dbReference>
<comment type="similarity">
    <text evidence="2">Belongs to the type II topoisomerase GyrA/ParC subunit family.</text>
</comment>
<comment type="similarity">
    <text evidence="10">Belongs to the type II topoisomerase family.</text>
</comment>
<dbReference type="SMART" id="SM00434">
    <property type="entry name" value="TOP4c"/>
    <property type="match status" value="1"/>
</dbReference>
<dbReference type="PROSITE" id="PS52040">
    <property type="entry name" value="TOPO_IIA"/>
    <property type="match status" value="1"/>
</dbReference>
<dbReference type="GO" id="GO:0046872">
    <property type="term" value="F:metal ion binding"/>
    <property type="evidence" value="ECO:0007669"/>
    <property type="project" value="UniProtKB-KW"/>
</dbReference>
<dbReference type="EC" id="5.6.2.2" evidence="10"/>
<dbReference type="SUPFAM" id="SSF54211">
    <property type="entry name" value="Ribosomal protein S5 domain 2-like"/>
    <property type="match status" value="1"/>
</dbReference>
<dbReference type="FunFam" id="3.40.50.670:FF:000002">
    <property type="entry name" value="DNA gyrase subunit B"/>
    <property type="match status" value="1"/>
</dbReference>
<dbReference type="GO" id="GO:0005737">
    <property type="term" value="C:cytoplasm"/>
    <property type="evidence" value="ECO:0007669"/>
    <property type="project" value="TreeGrafter"/>
</dbReference>
<comment type="similarity">
    <text evidence="3">Belongs to the type II topoisomerase GyrB family.</text>
</comment>
<dbReference type="GO" id="GO:0003918">
    <property type="term" value="F:DNA topoisomerase type II (double strand cut, ATP-hydrolyzing) activity"/>
    <property type="evidence" value="ECO:0007669"/>
    <property type="project" value="UniProtKB-UniRule"/>
</dbReference>
<evidence type="ECO:0000256" key="9">
    <source>
        <dbReference type="PROSITE-ProRule" id="PRU01384"/>
    </source>
</evidence>
<dbReference type="InterPro" id="IPR013759">
    <property type="entry name" value="Topo_IIA_B_C"/>
</dbReference>
<feature type="region of interest" description="Disordered" evidence="11">
    <location>
        <begin position="840"/>
        <end position="875"/>
    </location>
</feature>
<dbReference type="GO" id="GO:0009330">
    <property type="term" value="C:DNA topoisomerase type II (double strand cut, ATP-hydrolyzing) complex"/>
    <property type="evidence" value="ECO:0007669"/>
    <property type="project" value="TreeGrafter"/>
</dbReference>
<dbReference type="SUPFAM" id="SSF56719">
    <property type="entry name" value="Type II DNA topoisomerase"/>
    <property type="match status" value="1"/>
</dbReference>
<name>E3NTF6_CAERE</name>
<dbReference type="eggNOG" id="KOG0355">
    <property type="taxonomic scope" value="Eukaryota"/>
</dbReference>
<evidence type="ECO:0000256" key="2">
    <source>
        <dbReference type="ARBA" id="ARBA00008263"/>
    </source>
</evidence>
<comment type="function">
    <text evidence="10">Control of topological states of DNA by transient breakage and subsequent rejoining of DNA strands. Topoisomerase II makes double-strand breaks.</text>
</comment>
<dbReference type="Gene3D" id="3.40.50.670">
    <property type="match status" value="1"/>
</dbReference>
<dbReference type="Pfam" id="PF00204">
    <property type="entry name" value="DNA_gyraseB"/>
    <property type="match status" value="1"/>
</dbReference>
<dbReference type="InterPro" id="IPR013506">
    <property type="entry name" value="Topo_IIA_bsu_dom2"/>
</dbReference>
<dbReference type="PANTHER" id="PTHR43493">
    <property type="entry name" value="DNA GYRASE/TOPOISOMERASE SUBUNIT A"/>
    <property type="match status" value="1"/>
</dbReference>